<dbReference type="AlphaFoldDB" id="H6L486"/>
<dbReference type="EMBL" id="CP002831">
    <property type="protein sequence ID" value="AFC25070.1"/>
    <property type="molecule type" value="Genomic_DNA"/>
</dbReference>
<dbReference type="Proteomes" id="UP000007519">
    <property type="component" value="Chromosome"/>
</dbReference>
<evidence type="ECO:0000313" key="3">
    <source>
        <dbReference type="Proteomes" id="UP000007519"/>
    </source>
</evidence>
<proteinExistence type="predicted"/>
<dbReference type="OrthoDB" id="9843001at2"/>
<evidence type="ECO:0000256" key="1">
    <source>
        <dbReference type="SAM" id="MobiDB-lite"/>
    </source>
</evidence>
<gene>
    <name evidence="2" type="ordered locus">SGRA_2341</name>
</gene>
<dbReference type="STRING" id="984262.SGRA_2341"/>
<organism evidence="2 3">
    <name type="scientific">Saprospira grandis (strain Lewin)</name>
    <dbReference type="NCBI Taxonomy" id="984262"/>
    <lineage>
        <taxon>Bacteria</taxon>
        <taxon>Pseudomonadati</taxon>
        <taxon>Bacteroidota</taxon>
        <taxon>Saprospiria</taxon>
        <taxon>Saprospirales</taxon>
        <taxon>Saprospiraceae</taxon>
        <taxon>Saprospira</taxon>
    </lineage>
</organism>
<name>H6L486_SAPGL</name>
<reference evidence="2 3" key="1">
    <citation type="journal article" date="2012" name="Stand. Genomic Sci.">
        <title>Complete genome sequencing and analysis of Saprospira grandis str. Lewin, a predatory marine bacterium.</title>
        <authorList>
            <person name="Saw J.H."/>
            <person name="Yuryev A."/>
            <person name="Kanbe M."/>
            <person name="Hou S."/>
            <person name="Young A.G."/>
            <person name="Aizawa S."/>
            <person name="Alam M."/>
        </authorList>
    </citation>
    <scope>NUCLEOTIDE SEQUENCE [LARGE SCALE GENOMIC DNA]</scope>
    <source>
        <strain evidence="2 3">Lewin</strain>
    </source>
</reference>
<evidence type="ECO:0000313" key="2">
    <source>
        <dbReference type="EMBL" id="AFC25070.1"/>
    </source>
</evidence>
<accession>H6L486</accession>
<sequence>MKKQLLFAGAFCLGLGAFGLLSSFDDGEQAKIDAKYEELKTKFMEEQMQKCQETADEEAMRLYKEENPDAPVEETVKSGGNSTRPVAPSSGSATSGSEGSSTTPAEEATSGGATKDPQKGRGGATTKGDADAQKKRGGATNTNDAASQKRRPGAN</sequence>
<feature type="compositionally biased region" description="Basic and acidic residues" evidence="1">
    <location>
        <begin position="58"/>
        <end position="67"/>
    </location>
</feature>
<dbReference type="KEGG" id="sgn:SGRA_2341"/>
<dbReference type="HOGENOM" id="CLU_1694278_0_0_10"/>
<protein>
    <submittedName>
        <fullName evidence="2">Uncharacterized protein</fullName>
    </submittedName>
</protein>
<feature type="region of interest" description="Disordered" evidence="1">
    <location>
        <begin position="47"/>
        <end position="155"/>
    </location>
</feature>
<feature type="compositionally biased region" description="Low complexity" evidence="1">
    <location>
        <begin position="87"/>
        <end position="111"/>
    </location>
</feature>
<keyword evidence="3" id="KW-1185">Reference proteome</keyword>
<dbReference type="RefSeq" id="WP_015692685.1">
    <property type="nucleotide sequence ID" value="NC_016940.1"/>
</dbReference>